<comment type="caution">
    <text evidence="1">The sequence shown here is derived from an EMBL/GenBank/DDBJ whole genome shotgun (WGS) entry which is preliminary data.</text>
</comment>
<dbReference type="PANTHER" id="PTHR33939:SF1">
    <property type="entry name" value="DUF4371 DOMAIN-CONTAINING PROTEIN"/>
    <property type="match status" value="1"/>
</dbReference>
<reference evidence="1 2" key="1">
    <citation type="submission" date="2023-01" db="EMBL/GenBank/DDBJ databases">
        <authorList>
            <person name="Whitehead M."/>
        </authorList>
    </citation>
    <scope>NUCLEOTIDE SEQUENCE [LARGE SCALE GENOMIC DNA]</scope>
</reference>
<dbReference type="PANTHER" id="PTHR33939">
    <property type="entry name" value="PROTEIN CBG22215"/>
    <property type="match status" value="1"/>
</dbReference>
<dbReference type="GO" id="GO:0003676">
    <property type="term" value="F:nucleic acid binding"/>
    <property type="evidence" value="ECO:0007669"/>
    <property type="project" value="InterPro"/>
</dbReference>
<sequence>MYFVDTDPSRINFVNKNRQGKRVGTRRKEMLLELYKNKTQNEPNLKPSKLMRVLSQDTGIGYTTIKDTVQKYLFEQGITQKKIARKLYENIGTSEKCKILQKIHSFWCRHKIPTLKNISFAINADLGLPSLSVCELKKVLKDLHFEYTPCNYRLRALTEKENIVLWRRKYLEDIRHYRNEGRTIYYLQETWINAEEYSTKDLWADKEPSGEGKRIIVVHIGSVEGFVGGGLLCFESKTNTSNYDDHMNGDIFYEWFCGILPLLRENSVIVFDNASYYSVENHVPTMSWKKDSILKWFEGKGIVLDRPMVKFQLIEKVKNTRLIYDNYRRSVQEAINHNIDVLRLPPYHCHLSPMQLAWEVVARHEKINKCSSSKLDDVRQLLNDGVNLVTTEMWAEYVNFSITNEEILWNLDIITDKIMDETVTAKINLVTSSESSSD</sequence>
<organism evidence="1 2">
    <name type="scientific">Macrosiphum euphorbiae</name>
    <name type="common">potato aphid</name>
    <dbReference type="NCBI Taxonomy" id="13131"/>
    <lineage>
        <taxon>Eukaryota</taxon>
        <taxon>Metazoa</taxon>
        <taxon>Ecdysozoa</taxon>
        <taxon>Arthropoda</taxon>
        <taxon>Hexapoda</taxon>
        <taxon>Insecta</taxon>
        <taxon>Pterygota</taxon>
        <taxon>Neoptera</taxon>
        <taxon>Paraneoptera</taxon>
        <taxon>Hemiptera</taxon>
        <taxon>Sternorrhyncha</taxon>
        <taxon>Aphidomorpha</taxon>
        <taxon>Aphidoidea</taxon>
        <taxon>Aphididae</taxon>
        <taxon>Macrosiphini</taxon>
        <taxon>Macrosiphum</taxon>
    </lineage>
</organism>
<dbReference type="EMBL" id="CARXXK010000002">
    <property type="protein sequence ID" value="CAI6358811.1"/>
    <property type="molecule type" value="Genomic_DNA"/>
</dbReference>
<gene>
    <name evidence="1" type="ORF">MEUPH1_LOCUS14291</name>
</gene>
<dbReference type="AlphaFoldDB" id="A0AAV0WTP0"/>
<protein>
    <recommendedName>
        <fullName evidence="3">Tc1-like transposase DDE domain-containing protein</fullName>
    </recommendedName>
</protein>
<evidence type="ECO:0008006" key="3">
    <source>
        <dbReference type="Google" id="ProtNLM"/>
    </source>
</evidence>
<evidence type="ECO:0000313" key="1">
    <source>
        <dbReference type="EMBL" id="CAI6358811.1"/>
    </source>
</evidence>
<accession>A0AAV0WTP0</accession>
<dbReference type="InterPro" id="IPR036397">
    <property type="entry name" value="RNaseH_sf"/>
</dbReference>
<dbReference type="Gene3D" id="3.30.420.10">
    <property type="entry name" value="Ribonuclease H-like superfamily/Ribonuclease H"/>
    <property type="match status" value="1"/>
</dbReference>
<dbReference type="Proteomes" id="UP001160148">
    <property type="component" value="Unassembled WGS sequence"/>
</dbReference>
<name>A0AAV0WTP0_9HEMI</name>
<proteinExistence type="predicted"/>
<keyword evidence="2" id="KW-1185">Reference proteome</keyword>
<evidence type="ECO:0000313" key="2">
    <source>
        <dbReference type="Proteomes" id="UP001160148"/>
    </source>
</evidence>